<gene>
    <name evidence="5" type="ORF">F8388_018779</name>
    <name evidence="4" type="ORF">G4B88_017170</name>
</gene>
<keyword evidence="2" id="KW-0472">Membrane</keyword>
<keyword evidence="2" id="KW-1133">Transmembrane helix</keyword>
<dbReference type="PANTHER" id="PTHR32282:SF33">
    <property type="entry name" value="PEPTIDOGLYCAN GLYCOSYLTRANSFERASE"/>
    <property type="match status" value="1"/>
</dbReference>
<accession>A0A7J6DQY1</accession>
<dbReference type="InterPro" id="IPR036950">
    <property type="entry name" value="PBP_transglycosylase"/>
</dbReference>
<evidence type="ECO:0000313" key="4">
    <source>
        <dbReference type="EMBL" id="KAF4348210.1"/>
    </source>
</evidence>
<dbReference type="Pfam" id="PF00912">
    <property type="entry name" value="Transgly"/>
    <property type="match status" value="1"/>
</dbReference>
<keyword evidence="1" id="KW-0808">Transferase</keyword>
<organism evidence="4 7">
    <name type="scientific">Cannabis sativa</name>
    <name type="common">Hemp</name>
    <name type="synonym">Marijuana</name>
    <dbReference type="NCBI Taxonomy" id="3483"/>
    <lineage>
        <taxon>Eukaryota</taxon>
        <taxon>Viridiplantae</taxon>
        <taxon>Streptophyta</taxon>
        <taxon>Embryophyta</taxon>
        <taxon>Tracheophyta</taxon>
        <taxon>Spermatophyta</taxon>
        <taxon>Magnoliopsida</taxon>
        <taxon>eudicotyledons</taxon>
        <taxon>Gunneridae</taxon>
        <taxon>Pentapetalae</taxon>
        <taxon>rosids</taxon>
        <taxon>fabids</taxon>
        <taxon>Rosales</taxon>
        <taxon>Cannabaceae</taxon>
        <taxon>Cannabis</taxon>
    </lineage>
</organism>
<dbReference type="InterPro" id="IPR050396">
    <property type="entry name" value="Glycosyltr_51/Transpeptidase"/>
</dbReference>
<dbReference type="PANTHER" id="PTHR32282">
    <property type="entry name" value="BINDING PROTEIN TRANSPEPTIDASE, PUTATIVE-RELATED"/>
    <property type="match status" value="1"/>
</dbReference>
<dbReference type="GO" id="GO:0008955">
    <property type="term" value="F:peptidoglycan glycosyltransferase activity"/>
    <property type="evidence" value="ECO:0007669"/>
    <property type="project" value="TreeGrafter"/>
</dbReference>
<feature type="transmembrane region" description="Helical" evidence="2">
    <location>
        <begin position="76"/>
        <end position="101"/>
    </location>
</feature>
<dbReference type="Proteomes" id="UP000583929">
    <property type="component" value="Unassembled WGS sequence"/>
</dbReference>
<evidence type="ECO:0000313" key="6">
    <source>
        <dbReference type="Proteomes" id="UP000525078"/>
    </source>
</evidence>
<dbReference type="Gene3D" id="1.10.3810.10">
    <property type="entry name" value="Biosynthetic peptidoglycan transglycosylase-like"/>
    <property type="match status" value="1"/>
</dbReference>
<name>A0A7J6DQY1_CANSA</name>
<proteinExistence type="predicted"/>
<dbReference type="SUPFAM" id="SSF53955">
    <property type="entry name" value="Lysozyme-like"/>
    <property type="match status" value="1"/>
</dbReference>
<dbReference type="InterPro" id="IPR001264">
    <property type="entry name" value="Glyco_trans_51"/>
</dbReference>
<comment type="caution">
    <text evidence="4">The sequence shown here is derived from an EMBL/GenBank/DDBJ whole genome shotgun (WGS) entry which is preliminary data.</text>
</comment>
<feature type="domain" description="Glycosyl transferase family 51" evidence="3">
    <location>
        <begin position="124"/>
        <end position="171"/>
    </location>
</feature>
<dbReference type="InterPro" id="IPR023346">
    <property type="entry name" value="Lysozyme-like_dom_sf"/>
</dbReference>
<evidence type="ECO:0000313" key="5">
    <source>
        <dbReference type="EMBL" id="KAF4384027.1"/>
    </source>
</evidence>
<reference evidence="6 7" key="1">
    <citation type="journal article" date="2020" name="bioRxiv">
        <title>Sequence and annotation of 42 cannabis genomes reveals extensive copy number variation in cannabinoid synthesis and pathogen resistance genes.</title>
        <authorList>
            <person name="Mckernan K.J."/>
            <person name="Helbert Y."/>
            <person name="Kane L.T."/>
            <person name="Ebling H."/>
            <person name="Zhang L."/>
            <person name="Liu B."/>
            <person name="Eaton Z."/>
            <person name="Mclaughlin S."/>
            <person name="Kingan S."/>
            <person name="Baybayan P."/>
            <person name="Concepcion G."/>
            <person name="Jordan M."/>
            <person name="Riva A."/>
            <person name="Barbazuk W."/>
            <person name="Harkins T."/>
        </authorList>
    </citation>
    <scope>NUCLEOTIDE SEQUENCE [LARGE SCALE GENOMIC DNA]</scope>
    <source>
        <strain evidence="6 7">cv. Jamaican Lion 4</strain>
        <strain evidence="4">Father</strain>
        <strain evidence="5">Mother</strain>
        <tissue evidence="4">Leaf</tissue>
    </source>
</reference>
<protein>
    <recommendedName>
        <fullName evidence="3">Glycosyl transferase family 51 domain-containing protein</fullName>
    </recommendedName>
</protein>
<dbReference type="AlphaFoldDB" id="A0A7J6DQY1"/>
<evidence type="ECO:0000313" key="7">
    <source>
        <dbReference type="Proteomes" id="UP000583929"/>
    </source>
</evidence>
<dbReference type="EMBL" id="JAATIQ010000715">
    <property type="protein sequence ID" value="KAF4348210.1"/>
    <property type="molecule type" value="Genomic_DNA"/>
</dbReference>
<evidence type="ECO:0000256" key="1">
    <source>
        <dbReference type="ARBA" id="ARBA00022679"/>
    </source>
</evidence>
<keyword evidence="2" id="KW-0812">Transmembrane</keyword>
<sequence length="176" mass="19829">MPQRLLLSSKYFLRLKPDLRNHHHQLLIHFNPSTPIHFSTSSLSLFSPYHELTSSISVNALTPRQSGTASNSKHQLFVQILALCTFSSILLFLRLISAVLLPDFPSRWRNLLTFCEEAEARTCAYPSHVWKAIVAYEDRRFFTHFGVDLVGIARATVSFSALGGGSTITQQQLISI</sequence>
<dbReference type="EMBL" id="JAATIP010000050">
    <property type="protein sequence ID" value="KAF4384027.1"/>
    <property type="molecule type" value="Genomic_DNA"/>
</dbReference>
<keyword evidence="7" id="KW-1185">Reference proteome</keyword>
<evidence type="ECO:0000256" key="2">
    <source>
        <dbReference type="SAM" id="Phobius"/>
    </source>
</evidence>
<evidence type="ECO:0000259" key="3">
    <source>
        <dbReference type="Pfam" id="PF00912"/>
    </source>
</evidence>
<dbReference type="Proteomes" id="UP000525078">
    <property type="component" value="Unassembled WGS sequence"/>
</dbReference>